<evidence type="ECO:0000313" key="1">
    <source>
        <dbReference type="EMBL" id="KAK9028330.1"/>
    </source>
</evidence>
<dbReference type="Proteomes" id="UP001396334">
    <property type="component" value="Unassembled WGS sequence"/>
</dbReference>
<sequence length="78" mass="8512">MGKEYAKSTLSSWDTNKIAPLPCSMAENINEMDNMTKGGGGCKTTTYTIGSFGNPSRIIPTDYEHLQQPKEEGLSLPK</sequence>
<proteinExistence type="predicted"/>
<evidence type="ECO:0000313" key="2">
    <source>
        <dbReference type="Proteomes" id="UP001396334"/>
    </source>
</evidence>
<accession>A0ABR2SSU7</accession>
<dbReference type="EMBL" id="JBBPBN010000012">
    <property type="protein sequence ID" value="KAK9028330.1"/>
    <property type="molecule type" value="Genomic_DNA"/>
</dbReference>
<protein>
    <submittedName>
        <fullName evidence="1">Uncharacterized protein</fullName>
    </submittedName>
</protein>
<reference evidence="1 2" key="1">
    <citation type="journal article" date="2024" name="G3 (Bethesda)">
        <title>Genome assembly of Hibiscus sabdariffa L. provides insights into metabolisms of medicinal natural products.</title>
        <authorList>
            <person name="Kim T."/>
        </authorList>
    </citation>
    <scope>NUCLEOTIDE SEQUENCE [LARGE SCALE GENOMIC DNA]</scope>
    <source>
        <strain evidence="1">TK-2024</strain>
        <tissue evidence="1">Old leaves</tissue>
    </source>
</reference>
<comment type="caution">
    <text evidence="1">The sequence shown here is derived from an EMBL/GenBank/DDBJ whole genome shotgun (WGS) entry which is preliminary data.</text>
</comment>
<name>A0ABR2SSU7_9ROSI</name>
<organism evidence="1 2">
    <name type="scientific">Hibiscus sabdariffa</name>
    <name type="common">roselle</name>
    <dbReference type="NCBI Taxonomy" id="183260"/>
    <lineage>
        <taxon>Eukaryota</taxon>
        <taxon>Viridiplantae</taxon>
        <taxon>Streptophyta</taxon>
        <taxon>Embryophyta</taxon>
        <taxon>Tracheophyta</taxon>
        <taxon>Spermatophyta</taxon>
        <taxon>Magnoliopsida</taxon>
        <taxon>eudicotyledons</taxon>
        <taxon>Gunneridae</taxon>
        <taxon>Pentapetalae</taxon>
        <taxon>rosids</taxon>
        <taxon>malvids</taxon>
        <taxon>Malvales</taxon>
        <taxon>Malvaceae</taxon>
        <taxon>Malvoideae</taxon>
        <taxon>Hibiscus</taxon>
    </lineage>
</organism>
<keyword evidence="2" id="KW-1185">Reference proteome</keyword>
<gene>
    <name evidence="1" type="ORF">V6N11_068137</name>
</gene>